<dbReference type="OrthoDB" id="5984844at2759"/>
<feature type="region of interest" description="Disordered" evidence="1">
    <location>
        <begin position="117"/>
        <end position="138"/>
    </location>
</feature>
<keyword evidence="2" id="KW-0547">Nucleotide-binding</keyword>
<dbReference type="EMBL" id="CACRXK020012950">
    <property type="protein sequence ID" value="CAB4024300.1"/>
    <property type="molecule type" value="Genomic_DNA"/>
</dbReference>
<gene>
    <name evidence="2" type="ORF">PACLA_8A078696</name>
</gene>
<accession>A0A6S7J5L4</accession>
<dbReference type="GO" id="GO:0008270">
    <property type="term" value="F:zinc ion binding"/>
    <property type="evidence" value="ECO:0007669"/>
    <property type="project" value="InterPro"/>
</dbReference>
<evidence type="ECO:0000313" key="3">
    <source>
        <dbReference type="Proteomes" id="UP001152795"/>
    </source>
</evidence>
<sequence>MVKPNVKKGNEAVHFLLRCHVNAEMKKNQYLVYVHLHQHSGDIAYAKCYCPAGAGGCCKHVAATLYQLLDYIELGLSDIPDDKSCTQELQKWHVSRKNTTQAALLFEDLIFPQDSYDKDKKGRKRQYQKGRGRTTAQQGRRCQRMTWNGLKLAWKKQEALVIWLVS</sequence>
<keyword evidence="2" id="KW-0378">Hydrolase</keyword>
<dbReference type="PROSITE" id="PS50966">
    <property type="entry name" value="ZF_SWIM"/>
    <property type="match status" value="1"/>
</dbReference>
<dbReference type="Proteomes" id="UP001152795">
    <property type="component" value="Unassembled WGS sequence"/>
</dbReference>
<feature type="compositionally biased region" description="Basic residues" evidence="1">
    <location>
        <begin position="121"/>
        <end position="132"/>
    </location>
</feature>
<dbReference type="InterPro" id="IPR007527">
    <property type="entry name" value="Znf_SWIM"/>
</dbReference>
<evidence type="ECO:0000256" key="1">
    <source>
        <dbReference type="SAM" id="MobiDB-lite"/>
    </source>
</evidence>
<proteinExistence type="predicted"/>
<comment type="caution">
    <text evidence="2">The sequence shown here is derived from an EMBL/GenBank/DDBJ whole genome shotgun (WGS) entry which is preliminary data.</text>
</comment>
<keyword evidence="3" id="KW-1185">Reference proteome</keyword>
<keyword evidence="2" id="KW-0347">Helicase</keyword>
<organism evidence="2 3">
    <name type="scientific">Paramuricea clavata</name>
    <name type="common">Red gorgonian</name>
    <name type="synonym">Violescent sea-whip</name>
    <dbReference type="NCBI Taxonomy" id="317549"/>
    <lineage>
        <taxon>Eukaryota</taxon>
        <taxon>Metazoa</taxon>
        <taxon>Cnidaria</taxon>
        <taxon>Anthozoa</taxon>
        <taxon>Octocorallia</taxon>
        <taxon>Malacalcyonacea</taxon>
        <taxon>Plexauridae</taxon>
        <taxon>Paramuricea</taxon>
    </lineage>
</organism>
<dbReference type="AlphaFoldDB" id="A0A6S7J5L4"/>
<name>A0A6S7J5L4_PARCT</name>
<evidence type="ECO:0000313" key="2">
    <source>
        <dbReference type="EMBL" id="CAB4024300.1"/>
    </source>
</evidence>
<keyword evidence="2" id="KW-0067">ATP-binding</keyword>
<dbReference type="GO" id="GO:0004386">
    <property type="term" value="F:helicase activity"/>
    <property type="evidence" value="ECO:0007669"/>
    <property type="project" value="UniProtKB-KW"/>
</dbReference>
<protein>
    <submittedName>
        <fullName evidence="2">ATP-dependent DNA helicase PIF1</fullName>
    </submittedName>
</protein>
<reference evidence="2" key="1">
    <citation type="submission" date="2020-04" db="EMBL/GenBank/DDBJ databases">
        <authorList>
            <person name="Alioto T."/>
            <person name="Alioto T."/>
            <person name="Gomez Garrido J."/>
        </authorList>
    </citation>
    <scope>NUCLEOTIDE SEQUENCE</scope>
    <source>
        <strain evidence="2">A484AB</strain>
    </source>
</reference>